<gene>
    <name evidence="2" type="primary">Dgri\GH15610</name>
    <name evidence="2" type="ORF">Dgri_GH15610</name>
</gene>
<dbReference type="STRING" id="7222.B4J0D8"/>
<dbReference type="EMBL" id="CH916366">
    <property type="protein sequence ID" value="EDV95739.1"/>
    <property type="molecule type" value="Genomic_DNA"/>
</dbReference>
<dbReference type="Proteomes" id="UP000001070">
    <property type="component" value="Unassembled WGS sequence"/>
</dbReference>
<evidence type="ECO:0000256" key="1">
    <source>
        <dbReference type="SAM" id="SignalP"/>
    </source>
</evidence>
<sequence length="166" mass="16780">MFKLFVLAALLAVAAARPGHLAAAPLVYSAPTAYVHEPALAKVGAVVKSVPTAVSHQSLTQVHSTPVVEDVVAPVVKTTLHAAAPVTTYAAAAPVTTYAAAAPVTTYAAAAPVATYSAVAPVATYSALPAAYTTYAAGGHLPYSAYSAYSAPLLHHAPLTYAARAW</sequence>
<evidence type="ECO:0000313" key="3">
    <source>
        <dbReference type="Proteomes" id="UP000001070"/>
    </source>
</evidence>
<dbReference type="PhylomeDB" id="B4J0D8"/>
<accession>B4J0D8</accession>
<name>B4J0D8_DROGR</name>
<keyword evidence="3" id="KW-1185">Reference proteome</keyword>
<organism evidence="3">
    <name type="scientific">Drosophila grimshawi</name>
    <name type="common">Hawaiian fruit fly</name>
    <name type="synonym">Idiomyia grimshawi</name>
    <dbReference type="NCBI Taxonomy" id="7222"/>
    <lineage>
        <taxon>Eukaryota</taxon>
        <taxon>Metazoa</taxon>
        <taxon>Ecdysozoa</taxon>
        <taxon>Arthropoda</taxon>
        <taxon>Hexapoda</taxon>
        <taxon>Insecta</taxon>
        <taxon>Pterygota</taxon>
        <taxon>Neoptera</taxon>
        <taxon>Endopterygota</taxon>
        <taxon>Diptera</taxon>
        <taxon>Brachycera</taxon>
        <taxon>Muscomorpha</taxon>
        <taxon>Ephydroidea</taxon>
        <taxon>Drosophilidae</taxon>
        <taxon>Drosophila</taxon>
        <taxon>Hawaiian Drosophila</taxon>
    </lineage>
</organism>
<dbReference type="HOGENOM" id="CLU_120656_2_0_1"/>
<dbReference type="Pfam" id="PF04527">
    <property type="entry name" value="Retinin_C"/>
    <property type="match status" value="1"/>
</dbReference>
<dbReference type="InParanoid" id="B4J0D8"/>
<dbReference type="AlphaFoldDB" id="B4J0D8"/>
<dbReference type="PANTHER" id="PTHR34931">
    <property type="entry name" value="FI02976P-RELATED"/>
    <property type="match status" value="1"/>
</dbReference>
<feature type="chain" id="PRO_5002808084" evidence="1">
    <location>
        <begin position="17"/>
        <end position="166"/>
    </location>
</feature>
<dbReference type="InterPro" id="IPR007614">
    <property type="entry name" value="Retinin_C"/>
</dbReference>
<dbReference type="OrthoDB" id="7493332at2759"/>
<keyword evidence="1" id="KW-0732">Signal</keyword>
<dbReference type="PANTHER" id="PTHR34931:SF3">
    <property type="entry name" value="FI02976P-RELATED"/>
    <property type="match status" value="1"/>
</dbReference>
<evidence type="ECO:0000313" key="2">
    <source>
        <dbReference type="EMBL" id="EDV95739.1"/>
    </source>
</evidence>
<reference evidence="2 3" key="1">
    <citation type="journal article" date="2007" name="Nature">
        <title>Evolution of genes and genomes on the Drosophila phylogeny.</title>
        <authorList>
            <consortium name="Drosophila 12 Genomes Consortium"/>
            <person name="Clark A.G."/>
            <person name="Eisen M.B."/>
            <person name="Smith D.R."/>
            <person name="Bergman C.M."/>
            <person name="Oliver B."/>
            <person name="Markow T.A."/>
            <person name="Kaufman T.C."/>
            <person name="Kellis M."/>
            <person name="Gelbart W."/>
            <person name="Iyer V.N."/>
            <person name="Pollard D.A."/>
            <person name="Sackton T.B."/>
            <person name="Larracuente A.M."/>
            <person name="Singh N.D."/>
            <person name="Abad J.P."/>
            <person name="Abt D.N."/>
            <person name="Adryan B."/>
            <person name="Aguade M."/>
            <person name="Akashi H."/>
            <person name="Anderson W.W."/>
            <person name="Aquadro C.F."/>
            <person name="Ardell D.H."/>
            <person name="Arguello R."/>
            <person name="Artieri C.G."/>
            <person name="Barbash D.A."/>
            <person name="Barker D."/>
            <person name="Barsanti P."/>
            <person name="Batterham P."/>
            <person name="Batzoglou S."/>
            <person name="Begun D."/>
            <person name="Bhutkar A."/>
            <person name="Blanco E."/>
            <person name="Bosak S.A."/>
            <person name="Bradley R.K."/>
            <person name="Brand A.D."/>
            <person name="Brent M.R."/>
            <person name="Brooks A.N."/>
            <person name="Brown R.H."/>
            <person name="Butlin R.K."/>
            <person name="Caggese C."/>
            <person name="Calvi B.R."/>
            <person name="Bernardo de Carvalho A."/>
            <person name="Caspi A."/>
            <person name="Castrezana S."/>
            <person name="Celniker S.E."/>
            <person name="Chang J.L."/>
            <person name="Chapple C."/>
            <person name="Chatterji S."/>
            <person name="Chinwalla A."/>
            <person name="Civetta A."/>
            <person name="Clifton S.W."/>
            <person name="Comeron J.M."/>
            <person name="Costello J.C."/>
            <person name="Coyne J.A."/>
            <person name="Daub J."/>
            <person name="David R.G."/>
            <person name="Delcher A.L."/>
            <person name="Delehaunty K."/>
            <person name="Do C.B."/>
            <person name="Ebling H."/>
            <person name="Edwards K."/>
            <person name="Eickbush T."/>
            <person name="Evans J.D."/>
            <person name="Filipski A."/>
            <person name="Findeiss S."/>
            <person name="Freyhult E."/>
            <person name="Fulton L."/>
            <person name="Fulton R."/>
            <person name="Garcia A.C."/>
            <person name="Gardiner A."/>
            <person name="Garfield D.A."/>
            <person name="Garvin B.E."/>
            <person name="Gibson G."/>
            <person name="Gilbert D."/>
            <person name="Gnerre S."/>
            <person name="Godfrey J."/>
            <person name="Good R."/>
            <person name="Gotea V."/>
            <person name="Gravely B."/>
            <person name="Greenberg A.J."/>
            <person name="Griffiths-Jones S."/>
            <person name="Gross S."/>
            <person name="Guigo R."/>
            <person name="Gustafson E.A."/>
            <person name="Haerty W."/>
            <person name="Hahn M.W."/>
            <person name="Halligan D.L."/>
            <person name="Halpern A.L."/>
            <person name="Halter G.M."/>
            <person name="Han M.V."/>
            <person name="Heger A."/>
            <person name="Hillier L."/>
            <person name="Hinrichs A.S."/>
            <person name="Holmes I."/>
            <person name="Hoskins R.A."/>
            <person name="Hubisz M.J."/>
            <person name="Hultmark D."/>
            <person name="Huntley M.A."/>
            <person name="Jaffe D.B."/>
            <person name="Jagadeeshan S."/>
            <person name="Jeck W.R."/>
            <person name="Johnson J."/>
            <person name="Jones C.D."/>
            <person name="Jordan W.C."/>
            <person name="Karpen G.H."/>
            <person name="Kataoka E."/>
            <person name="Keightley P.D."/>
            <person name="Kheradpour P."/>
            <person name="Kirkness E.F."/>
            <person name="Koerich L.B."/>
            <person name="Kristiansen K."/>
            <person name="Kudrna D."/>
            <person name="Kulathinal R.J."/>
            <person name="Kumar S."/>
            <person name="Kwok R."/>
            <person name="Lander E."/>
            <person name="Langley C.H."/>
            <person name="Lapoint R."/>
            <person name="Lazzaro B.P."/>
            <person name="Lee S.J."/>
            <person name="Levesque L."/>
            <person name="Li R."/>
            <person name="Lin C.F."/>
            <person name="Lin M.F."/>
            <person name="Lindblad-Toh K."/>
            <person name="Llopart A."/>
            <person name="Long M."/>
            <person name="Low L."/>
            <person name="Lozovsky E."/>
            <person name="Lu J."/>
            <person name="Luo M."/>
            <person name="Machado C.A."/>
            <person name="Makalowski W."/>
            <person name="Marzo M."/>
            <person name="Matsuda M."/>
            <person name="Matzkin L."/>
            <person name="McAllister B."/>
            <person name="McBride C.S."/>
            <person name="McKernan B."/>
            <person name="McKernan K."/>
            <person name="Mendez-Lago M."/>
            <person name="Minx P."/>
            <person name="Mollenhauer M.U."/>
            <person name="Montooth K."/>
            <person name="Mount S.M."/>
            <person name="Mu X."/>
            <person name="Myers E."/>
            <person name="Negre B."/>
            <person name="Newfeld S."/>
            <person name="Nielsen R."/>
            <person name="Noor M.A."/>
            <person name="O'Grady P."/>
            <person name="Pachter L."/>
            <person name="Papaceit M."/>
            <person name="Parisi M.J."/>
            <person name="Parisi M."/>
            <person name="Parts L."/>
            <person name="Pedersen J.S."/>
            <person name="Pesole G."/>
            <person name="Phillippy A.M."/>
            <person name="Ponting C.P."/>
            <person name="Pop M."/>
            <person name="Porcelli D."/>
            <person name="Powell J.R."/>
            <person name="Prohaska S."/>
            <person name="Pruitt K."/>
            <person name="Puig M."/>
            <person name="Quesneville H."/>
            <person name="Ram K.R."/>
            <person name="Rand D."/>
            <person name="Rasmussen M.D."/>
            <person name="Reed L.K."/>
            <person name="Reenan R."/>
            <person name="Reily A."/>
            <person name="Remington K.A."/>
            <person name="Rieger T.T."/>
            <person name="Ritchie M.G."/>
            <person name="Robin C."/>
            <person name="Rogers Y.H."/>
            <person name="Rohde C."/>
            <person name="Rozas J."/>
            <person name="Rubenfield M.J."/>
            <person name="Ruiz A."/>
            <person name="Russo S."/>
            <person name="Salzberg S.L."/>
            <person name="Sanchez-Gracia A."/>
            <person name="Saranga D.J."/>
            <person name="Sato H."/>
            <person name="Schaeffer S.W."/>
            <person name="Schatz M.C."/>
            <person name="Schlenke T."/>
            <person name="Schwartz R."/>
            <person name="Segarra C."/>
            <person name="Singh R.S."/>
            <person name="Sirot L."/>
            <person name="Sirota M."/>
            <person name="Sisneros N.B."/>
            <person name="Smith C.D."/>
            <person name="Smith T.F."/>
            <person name="Spieth J."/>
            <person name="Stage D.E."/>
            <person name="Stark A."/>
            <person name="Stephan W."/>
            <person name="Strausberg R.L."/>
            <person name="Strempel S."/>
            <person name="Sturgill D."/>
            <person name="Sutton G."/>
            <person name="Sutton G.G."/>
            <person name="Tao W."/>
            <person name="Teichmann S."/>
            <person name="Tobari Y.N."/>
            <person name="Tomimura Y."/>
            <person name="Tsolas J.M."/>
            <person name="Valente V.L."/>
            <person name="Venter E."/>
            <person name="Venter J.C."/>
            <person name="Vicario S."/>
            <person name="Vieira F.G."/>
            <person name="Vilella A.J."/>
            <person name="Villasante A."/>
            <person name="Walenz B."/>
            <person name="Wang J."/>
            <person name="Wasserman M."/>
            <person name="Watts T."/>
            <person name="Wilson D."/>
            <person name="Wilson R.K."/>
            <person name="Wing R.A."/>
            <person name="Wolfner M.F."/>
            <person name="Wong A."/>
            <person name="Wong G.K."/>
            <person name="Wu C.I."/>
            <person name="Wu G."/>
            <person name="Yamamoto D."/>
            <person name="Yang H.P."/>
            <person name="Yang S.P."/>
            <person name="Yorke J.A."/>
            <person name="Yoshida K."/>
            <person name="Zdobnov E."/>
            <person name="Zhang P."/>
            <person name="Zhang Y."/>
            <person name="Zimin A.V."/>
            <person name="Baldwin J."/>
            <person name="Abdouelleil A."/>
            <person name="Abdulkadir J."/>
            <person name="Abebe A."/>
            <person name="Abera B."/>
            <person name="Abreu J."/>
            <person name="Acer S.C."/>
            <person name="Aftuck L."/>
            <person name="Alexander A."/>
            <person name="An P."/>
            <person name="Anderson E."/>
            <person name="Anderson S."/>
            <person name="Arachi H."/>
            <person name="Azer M."/>
            <person name="Bachantsang P."/>
            <person name="Barry A."/>
            <person name="Bayul T."/>
            <person name="Berlin A."/>
            <person name="Bessette D."/>
            <person name="Bloom T."/>
            <person name="Blye J."/>
            <person name="Boguslavskiy L."/>
            <person name="Bonnet C."/>
            <person name="Boukhgalter B."/>
            <person name="Bourzgui I."/>
            <person name="Brown A."/>
            <person name="Cahill P."/>
            <person name="Channer S."/>
            <person name="Cheshatsang Y."/>
            <person name="Chuda L."/>
            <person name="Citroen M."/>
            <person name="Collymore A."/>
            <person name="Cooke P."/>
            <person name="Costello M."/>
            <person name="D'Aco K."/>
            <person name="Daza R."/>
            <person name="De Haan G."/>
            <person name="DeGray S."/>
            <person name="DeMaso C."/>
            <person name="Dhargay N."/>
            <person name="Dooley K."/>
            <person name="Dooley E."/>
            <person name="Doricent M."/>
            <person name="Dorje P."/>
            <person name="Dorjee K."/>
            <person name="Dupes A."/>
            <person name="Elong R."/>
            <person name="Falk J."/>
            <person name="Farina A."/>
            <person name="Faro S."/>
            <person name="Ferguson D."/>
            <person name="Fisher S."/>
            <person name="Foley C.D."/>
            <person name="Franke A."/>
            <person name="Friedrich D."/>
            <person name="Gadbois L."/>
            <person name="Gearin G."/>
            <person name="Gearin C.R."/>
            <person name="Giannoukos G."/>
            <person name="Goode T."/>
            <person name="Graham J."/>
            <person name="Grandbois E."/>
            <person name="Grewal S."/>
            <person name="Gyaltsen K."/>
            <person name="Hafez N."/>
            <person name="Hagos B."/>
            <person name="Hall J."/>
            <person name="Henson C."/>
            <person name="Hollinger A."/>
            <person name="Honan T."/>
            <person name="Huard M.D."/>
            <person name="Hughes L."/>
            <person name="Hurhula B."/>
            <person name="Husby M.E."/>
            <person name="Kamat A."/>
            <person name="Kanga B."/>
            <person name="Kashin S."/>
            <person name="Khazanovich D."/>
            <person name="Kisner P."/>
            <person name="Lance K."/>
            <person name="Lara M."/>
            <person name="Lee W."/>
            <person name="Lennon N."/>
            <person name="Letendre F."/>
            <person name="LeVine R."/>
            <person name="Lipovsky A."/>
            <person name="Liu X."/>
            <person name="Liu J."/>
            <person name="Liu S."/>
            <person name="Lokyitsang T."/>
            <person name="Lokyitsang Y."/>
            <person name="Lubonja R."/>
            <person name="Lui A."/>
            <person name="MacDonald P."/>
            <person name="Magnisalis V."/>
            <person name="Maru K."/>
            <person name="Matthews C."/>
            <person name="McCusker W."/>
            <person name="McDonough S."/>
            <person name="Mehta T."/>
            <person name="Meldrim J."/>
            <person name="Meneus L."/>
            <person name="Mihai O."/>
            <person name="Mihalev A."/>
            <person name="Mihova T."/>
            <person name="Mittelman R."/>
            <person name="Mlenga V."/>
            <person name="Montmayeur A."/>
            <person name="Mulrain L."/>
            <person name="Navidi A."/>
            <person name="Naylor J."/>
            <person name="Negash T."/>
            <person name="Nguyen T."/>
            <person name="Nguyen N."/>
            <person name="Nicol R."/>
            <person name="Norbu C."/>
            <person name="Norbu N."/>
            <person name="Novod N."/>
            <person name="O'Neill B."/>
            <person name="Osman S."/>
            <person name="Markiewicz E."/>
            <person name="Oyono O.L."/>
            <person name="Patti C."/>
            <person name="Phunkhang P."/>
            <person name="Pierre F."/>
            <person name="Priest M."/>
            <person name="Raghuraman S."/>
            <person name="Rege F."/>
            <person name="Reyes R."/>
            <person name="Rise C."/>
            <person name="Rogov P."/>
            <person name="Ross K."/>
            <person name="Ryan E."/>
            <person name="Settipalli S."/>
            <person name="Shea T."/>
            <person name="Sherpa N."/>
            <person name="Shi L."/>
            <person name="Shih D."/>
            <person name="Sparrow T."/>
            <person name="Spaulding J."/>
            <person name="Stalker J."/>
            <person name="Stange-Thomann N."/>
            <person name="Stavropoulos S."/>
            <person name="Stone C."/>
            <person name="Strader C."/>
            <person name="Tesfaye S."/>
            <person name="Thomson T."/>
            <person name="Thoulutsang Y."/>
            <person name="Thoulutsang D."/>
            <person name="Topham K."/>
            <person name="Topping I."/>
            <person name="Tsamla T."/>
            <person name="Vassiliev H."/>
            <person name="Vo A."/>
            <person name="Wangchuk T."/>
            <person name="Wangdi T."/>
            <person name="Weiand M."/>
            <person name="Wilkinson J."/>
            <person name="Wilson A."/>
            <person name="Yadav S."/>
            <person name="Young G."/>
            <person name="Yu Q."/>
            <person name="Zembek L."/>
            <person name="Zhong D."/>
            <person name="Zimmer A."/>
            <person name="Zwirko Z."/>
            <person name="Jaffe D.B."/>
            <person name="Alvarez P."/>
            <person name="Brockman W."/>
            <person name="Butler J."/>
            <person name="Chin C."/>
            <person name="Gnerre S."/>
            <person name="Grabherr M."/>
            <person name="Kleber M."/>
            <person name="Mauceli E."/>
            <person name="MacCallum I."/>
        </authorList>
    </citation>
    <scope>NUCLEOTIDE SEQUENCE [LARGE SCALE GENOMIC DNA]</scope>
    <source>
        <strain evidence="3">Tucson 15287-2541.00</strain>
    </source>
</reference>
<proteinExistence type="predicted"/>
<dbReference type="OMA" id="HVPYVKS"/>
<protein>
    <submittedName>
        <fullName evidence="2">GH15610</fullName>
    </submittedName>
</protein>
<dbReference type="eggNOG" id="ENOG502SWKB">
    <property type="taxonomic scope" value="Eukaryota"/>
</dbReference>
<feature type="signal peptide" evidence="1">
    <location>
        <begin position="1"/>
        <end position="16"/>
    </location>
</feature>